<gene>
    <name evidence="1" type="ORF">QFC19_007417</name>
</gene>
<accession>A0ACC2V9K9</accession>
<organism evidence="1 2">
    <name type="scientific">Naganishia cerealis</name>
    <dbReference type="NCBI Taxonomy" id="610337"/>
    <lineage>
        <taxon>Eukaryota</taxon>
        <taxon>Fungi</taxon>
        <taxon>Dikarya</taxon>
        <taxon>Basidiomycota</taxon>
        <taxon>Agaricomycotina</taxon>
        <taxon>Tremellomycetes</taxon>
        <taxon>Filobasidiales</taxon>
        <taxon>Filobasidiaceae</taxon>
        <taxon>Naganishia</taxon>
    </lineage>
</organism>
<dbReference type="EMBL" id="JASBWR010000098">
    <property type="protein sequence ID" value="KAJ9095803.1"/>
    <property type="molecule type" value="Genomic_DNA"/>
</dbReference>
<protein>
    <submittedName>
        <fullName evidence="1">Uncharacterized protein</fullName>
    </submittedName>
</protein>
<proteinExistence type="predicted"/>
<name>A0ACC2V9K9_9TREE</name>
<evidence type="ECO:0000313" key="2">
    <source>
        <dbReference type="Proteomes" id="UP001241377"/>
    </source>
</evidence>
<comment type="caution">
    <text evidence="1">The sequence shown here is derived from an EMBL/GenBank/DDBJ whole genome shotgun (WGS) entry which is preliminary data.</text>
</comment>
<evidence type="ECO:0000313" key="1">
    <source>
        <dbReference type="EMBL" id="KAJ9095803.1"/>
    </source>
</evidence>
<dbReference type="Proteomes" id="UP001241377">
    <property type="component" value="Unassembled WGS sequence"/>
</dbReference>
<reference evidence="1" key="1">
    <citation type="submission" date="2023-04" db="EMBL/GenBank/DDBJ databases">
        <title>Draft Genome sequencing of Naganishia species isolated from polar environments using Oxford Nanopore Technology.</title>
        <authorList>
            <person name="Leo P."/>
            <person name="Venkateswaran K."/>
        </authorList>
    </citation>
    <scope>NUCLEOTIDE SEQUENCE</scope>
    <source>
        <strain evidence="1">MNA-CCFEE 5261</strain>
    </source>
</reference>
<keyword evidence="2" id="KW-1185">Reference proteome</keyword>
<sequence length="436" mass="47458">MAELPGETDKEVARAPPKDQTDISNLGSGLLAVAEPEEENEAVVNRPASVPISSLSTMIVHPEDVPQSRQTSPPTEPTEGEPQRDVSSLQVLLSTSKTSTKDGDDCETIAPLSPRRSAYTINAPKPNPSIMLEDRPLPLSREGTPPPTGPKAIKFKSSNIIVPDYRWSKDEGMVASPSAALLDFPDVSRDMKKLGSTSPTPPSWSSGKVKTNFHSWSDQISPRTIVNPVQYADAPPIENWRKIQPIQKDSLNPTDNTGTSPAGTNSALDESPLLPITAYSFSTDSSPPETPASQQQEVVTPENDHVELPSVHVFPDSVPQMSAEDRGVNTRHYGQEVANFNQSSTANQETMFGIRVYPWVVDTYLQQVKSVPTHDLWVNPLASDYGTPTATPMSKCAFAKKLARQARLGELPPQVPQDKTNYRSTSIRTSLSFLPS</sequence>